<reference evidence="1 2" key="1">
    <citation type="submission" date="2016-03" db="EMBL/GenBank/DDBJ databases">
        <title>Whole genome sequencing of Grifola frondosa 9006-11.</title>
        <authorList>
            <person name="Min B."/>
            <person name="Park H."/>
            <person name="Kim J.-G."/>
            <person name="Cho H."/>
            <person name="Oh Y.-L."/>
            <person name="Kong W.-S."/>
            <person name="Choi I.-G."/>
        </authorList>
    </citation>
    <scope>NUCLEOTIDE SEQUENCE [LARGE SCALE GENOMIC DNA]</scope>
    <source>
        <strain evidence="1 2">9006-11</strain>
    </source>
</reference>
<dbReference type="Proteomes" id="UP000092993">
    <property type="component" value="Unassembled WGS sequence"/>
</dbReference>
<comment type="caution">
    <text evidence="1">The sequence shown here is derived from an EMBL/GenBank/DDBJ whole genome shotgun (WGS) entry which is preliminary data.</text>
</comment>
<evidence type="ECO:0000313" key="2">
    <source>
        <dbReference type="Proteomes" id="UP000092993"/>
    </source>
</evidence>
<sequence>MDCNSSKCERSYLHPKSCRDPHCIKNFGPDVEKDIDTVKDECFQCRATAARRLPS</sequence>
<gene>
    <name evidence="1" type="ORF">A0H81_08893</name>
</gene>
<dbReference type="AlphaFoldDB" id="A0A1C7M348"/>
<keyword evidence="2" id="KW-1185">Reference proteome</keyword>
<protein>
    <submittedName>
        <fullName evidence="1">Uncharacterized protein</fullName>
    </submittedName>
</protein>
<evidence type="ECO:0000313" key="1">
    <source>
        <dbReference type="EMBL" id="OBZ71345.1"/>
    </source>
</evidence>
<dbReference type="OrthoDB" id="3132318at2759"/>
<dbReference type="OMA" id="NSSKCER"/>
<accession>A0A1C7M348</accession>
<dbReference type="EMBL" id="LUGG01000011">
    <property type="protein sequence ID" value="OBZ71345.1"/>
    <property type="molecule type" value="Genomic_DNA"/>
</dbReference>
<organism evidence="1 2">
    <name type="scientific">Grifola frondosa</name>
    <name type="common">Maitake</name>
    <name type="synonym">Polyporus frondosus</name>
    <dbReference type="NCBI Taxonomy" id="5627"/>
    <lineage>
        <taxon>Eukaryota</taxon>
        <taxon>Fungi</taxon>
        <taxon>Dikarya</taxon>
        <taxon>Basidiomycota</taxon>
        <taxon>Agaricomycotina</taxon>
        <taxon>Agaricomycetes</taxon>
        <taxon>Polyporales</taxon>
        <taxon>Grifolaceae</taxon>
        <taxon>Grifola</taxon>
    </lineage>
</organism>
<name>A0A1C7M348_GRIFR</name>
<proteinExistence type="predicted"/>